<evidence type="ECO:0000313" key="3">
    <source>
        <dbReference type="Proteomes" id="UP000315759"/>
    </source>
</evidence>
<dbReference type="RefSeq" id="WP_142555593.1">
    <property type="nucleotide sequence ID" value="NZ_VIFX01000058.1"/>
</dbReference>
<comment type="caution">
    <text evidence="2">The sequence shown here is derived from an EMBL/GenBank/DDBJ whole genome shotgun (WGS) entry which is preliminary data.</text>
</comment>
<accession>A0A544VS72</accession>
<dbReference type="Proteomes" id="UP000315759">
    <property type="component" value="Unassembled WGS sequence"/>
</dbReference>
<keyword evidence="1" id="KW-0732">Signal</keyword>
<dbReference type="AlphaFoldDB" id="A0A544VS72"/>
<dbReference type="Gene3D" id="3.40.190.120">
    <property type="entry name" value="Osmoprotection protein (prox), domain 2"/>
    <property type="match status" value="1"/>
</dbReference>
<gene>
    <name evidence="2" type="ORF">D8S82_30065</name>
</gene>
<protein>
    <submittedName>
        <fullName evidence="2">Uncharacterized protein</fullName>
    </submittedName>
</protein>
<dbReference type="PROSITE" id="PS51257">
    <property type="entry name" value="PROKAR_LIPOPROTEIN"/>
    <property type="match status" value="1"/>
</dbReference>
<organism evidence="2 3">
    <name type="scientific">Mycolicibacterium hodleri</name>
    <dbReference type="NCBI Taxonomy" id="49897"/>
    <lineage>
        <taxon>Bacteria</taxon>
        <taxon>Bacillati</taxon>
        <taxon>Actinomycetota</taxon>
        <taxon>Actinomycetes</taxon>
        <taxon>Mycobacteriales</taxon>
        <taxon>Mycobacteriaceae</taxon>
        <taxon>Mycolicibacterium</taxon>
    </lineage>
</organism>
<dbReference type="Gene3D" id="3.40.190.10">
    <property type="entry name" value="Periplasmic binding protein-like II"/>
    <property type="match status" value="1"/>
</dbReference>
<feature type="signal peptide" evidence="1">
    <location>
        <begin position="1"/>
        <end position="23"/>
    </location>
</feature>
<evidence type="ECO:0000313" key="2">
    <source>
        <dbReference type="EMBL" id="TQR82831.1"/>
    </source>
</evidence>
<feature type="chain" id="PRO_5038896409" evidence="1">
    <location>
        <begin position="24"/>
        <end position="278"/>
    </location>
</feature>
<proteinExistence type="predicted"/>
<sequence>MVLRRLAALLVVLVIAGCGSAPPATSIAVGAGPDPATTLLAHLYAAALRSYGNAAHVEPSPDPLAGLDSGDVEVVPGFTGRLLVRFDPDATARAPEQVYRSMISALPEGIGAGDYAQSAEDKPALAVTEATATKWGRRDVAAVVRHCKGLTVGKVVGDRSPAAVATCRLPAATEFPTAAALVGALRSGRVAAAWTSTAVPETPDDAVVLSDKTSAIRAENVVPLYRRNELNERQVLALNEIAGELDTGSLADMLGKVASGIDPGAVADDWLAAHPLGH</sequence>
<dbReference type="EMBL" id="VIFX01000058">
    <property type="protein sequence ID" value="TQR82831.1"/>
    <property type="molecule type" value="Genomic_DNA"/>
</dbReference>
<keyword evidence="3" id="KW-1185">Reference proteome</keyword>
<reference evidence="2 3" key="1">
    <citation type="submission" date="2018-10" db="EMBL/GenBank/DDBJ databases">
        <title>Draft genome of Mycobacterium hodleri strain B.</title>
        <authorList>
            <person name="Amande T.J."/>
            <person name="Mcgenity T.J."/>
        </authorList>
    </citation>
    <scope>NUCLEOTIDE SEQUENCE [LARGE SCALE GENOMIC DNA]</scope>
    <source>
        <strain evidence="2 3">B</strain>
    </source>
</reference>
<name>A0A544VS72_9MYCO</name>
<evidence type="ECO:0000256" key="1">
    <source>
        <dbReference type="SAM" id="SignalP"/>
    </source>
</evidence>
<dbReference type="SUPFAM" id="SSF53850">
    <property type="entry name" value="Periplasmic binding protein-like II"/>
    <property type="match status" value="1"/>
</dbReference>